<dbReference type="Pfam" id="PF00041">
    <property type="entry name" value="fn3"/>
    <property type="match status" value="3"/>
</dbReference>
<dbReference type="SMART" id="SM00060">
    <property type="entry name" value="FN3"/>
    <property type="match status" value="4"/>
</dbReference>
<keyword evidence="11" id="KW-0393">Immunoglobulin domain</keyword>
<feature type="domain" description="Ig-like" evidence="14">
    <location>
        <begin position="545"/>
        <end position="637"/>
    </location>
</feature>
<evidence type="ECO:0000256" key="3">
    <source>
        <dbReference type="ARBA" id="ARBA00022729"/>
    </source>
</evidence>
<dbReference type="Gene3D" id="2.60.40.10">
    <property type="entry name" value="Immunoglobulins"/>
    <property type="match status" value="12"/>
</dbReference>
<dbReference type="CDD" id="cd20958">
    <property type="entry name" value="IgI_5_Dscam"/>
    <property type="match status" value="1"/>
</dbReference>
<keyword evidence="5" id="KW-0130">Cell adhesion</keyword>
<feature type="domain" description="Fibronectin type-III" evidence="15">
    <location>
        <begin position="921"/>
        <end position="1024"/>
    </location>
</feature>
<dbReference type="GO" id="GO:0009653">
    <property type="term" value="P:anatomical structure morphogenesis"/>
    <property type="evidence" value="ECO:0007669"/>
    <property type="project" value="UniProtKB-ARBA"/>
</dbReference>
<feature type="domain" description="Ig-like" evidence="14">
    <location>
        <begin position="139"/>
        <end position="244"/>
    </location>
</feature>
<dbReference type="VEuPathDB" id="VectorBase:RSAN_047248"/>
<dbReference type="Pfam" id="PF07679">
    <property type="entry name" value="I-set"/>
    <property type="match status" value="2"/>
</dbReference>
<comment type="caution">
    <text evidence="16">The sequence shown here is derived from an EMBL/GenBank/DDBJ whole genome shotgun (WGS) entry which is preliminary data.</text>
</comment>
<dbReference type="InterPro" id="IPR013106">
    <property type="entry name" value="Ig_V-set"/>
</dbReference>
<dbReference type="Pfam" id="PF13927">
    <property type="entry name" value="Ig_3"/>
    <property type="match status" value="5"/>
</dbReference>
<feature type="domain" description="Fibronectin type-III" evidence="15">
    <location>
        <begin position="1028"/>
        <end position="1130"/>
    </location>
</feature>
<dbReference type="SMART" id="SM00406">
    <property type="entry name" value="IGv"/>
    <property type="match status" value="3"/>
</dbReference>
<dbReference type="CDD" id="cd00096">
    <property type="entry name" value="Ig"/>
    <property type="match status" value="1"/>
</dbReference>
<dbReference type="SMART" id="SM00408">
    <property type="entry name" value="IGc2"/>
    <property type="match status" value="7"/>
</dbReference>
<evidence type="ECO:0000256" key="11">
    <source>
        <dbReference type="ARBA" id="ARBA00023319"/>
    </source>
</evidence>
<gene>
    <name evidence="16" type="ORF">HPB52_008980</name>
</gene>
<dbReference type="VEuPathDB" id="VectorBase:RSAN_056879"/>
<dbReference type="EMBL" id="JABSTV010001248">
    <property type="protein sequence ID" value="KAH7968488.1"/>
    <property type="molecule type" value="Genomic_DNA"/>
</dbReference>
<dbReference type="GO" id="GO:0005886">
    <property type="term" value="C:plasma membrane"/>
    <property type="evidence" value="ECO:0007669"/>
    <property type="project" value="UniProtKB-SubCell"/>
</dbReference>
<dbReference type="CDD" id="cd00063">
    <property type="entry name" value="FN3"/>
    <property type="match status" value="3"/>
</dbReference>
<dbReference type="GO" id="GO:0045202">
    <property type="term" value="C:synapse"/>
    <property type="evidence" value="ECO:0007669"/>
    <property type="project" value="UniProtKB-SubCell"/>
</dbReference>
<dbReference type="InterPro" id="IPR013783">
    <property type="entry name" value="Ig-like_fold"/>
</dbReference>
<dbReference type="InterPro" id="IPR013098">
    <property type="entry name" value="Ig_I-set"/>
</dbReference>
<dbReference type="InterPro" id="IPR003961">
    <property type="entry name" value="FN3_dom"/>
</dbReference>
<proteinExistence type="predicted"/>
<evidence type="ECO:0000259" key="14">
    <source>
        <dbReference type="PROSITE" id="PS50835"/>
    </source>
</evidence>
<dbReference type="CDD" id="cd20956">
    <property type="entry name" value="IgI_4_Dscam"/>
    <property type="match status" value="1"/>
</dbReference>
<evidence type="ECO:0000256" key="1">
    <source>
        <dbReference type="ARBA" id="ARBA00004479"/>
    </source>
</evidence>
<keyword evidence="7 13" id="KW-1133">Transmembrane helix</keyword>
<dbReference type="PROSITE" id="PS50835">
    <property type="entry name" value="IG_LIKE"/>
    <property type="match status" value="8"/>
</dbReference>
<evidence type="ECO:0000256" key="13">
    <source>
        <dbReference type="SAM" id="Phobius"/>
    </source>
</evidence>
<feature type="domain" description="Ig-like" evidence="14">
    <location>
        <begin position="355"/>
        <end position="448"/>
    </location>
</feature>
<keyword evidence="8" id="KW-0770">Synapse</keyword>
<evidence type="ECO:0000256" key="9">
    <source>
        <dbReference type="ARBA" id="ARBA00023136"/>
    </source>
</evidence>
<evidence type="ECO:0008006" key="18">
    <source>
        <dbReference type="Google" id="ProtNLM"/>
    </source>
</evidence>
<dbReference type="FunFam" id="2.60.40.10:FF:000719">
    <property type="entry name" value="nephrin isoform X1"/>
    <property type="match status" value="1"/>
</dbReference>
<dbReference type="Proteomes" id="UP000821837">
    <property type="component" value="Unassembled WGS sequence"/>
</dbReference>
<feature type="domain" description="Ig-like" evidence="14">
    <location>
        <begin position="16"/>
        <end position="122"/>
    </location>
</feature>
<reference evidence="16" key="1">
    <citation type="journal article" date="2020" name="Cell">
        <title>Large-Scale Comparative Analyses of Tick Genomes Elucidate Their Genetic Diversity and Vector Capacities.</title>
        <authorList>
            <consortium name="Tick Genome and Microbiome Consortium (TIGMIC)"/>
            <person name="Jia N."/>
            <person name="Wang J."/>
            <person name="Shi W."/>
            <person name="Du L."/>
            <person name="Sun Y."/>
            <person name="Zhan W."/>
            <person name="Jiang J.F."/>
            <person name="Wang Q."/>
            <person name="Zhang B."/>
            <person name="Ji P."/>
            <person name="Bell-Sakyi L."/>
            <person name="Cui X.M."/>
            <person name="Yuan T.T."/>
            <person name="Jiang B.G."/>
            <person name="Yang W.F."/>
            <person name="Lam T.T."/>
            <person name="Chang Q.C."/>
            <person name="Ding S.J."/>
            <person name="Wang X.J."/>
            <person name="Zhu J.G."/>
            <person name="Ruan X.D."/>
            <person name="Zhao L."/>
            <person name="Wei J.T."/>
            <person name="Ye R.Z."/>
            <person name="Que T.C."/>
            <person name="Du C.H."/>
            <person name="Zhou Y.H."/>
            <person name="Cheng J.X."/>
            <person name="Dai P.F."/>
            <person name="Guo W.B."/>
            <person name="Han X.H."/>
            <person name="Huang E.J."/>
            <person name="Li L.F."/>
            <person name="Wei W."/>
            <person name="Gao Y.C."/>
            <person name="Liu J.Z."/>
            <person name="Shao H.Z."/>
            <person name="Wang X."/>
            <person name="Wang C.C."/>
            <person name="Yang T.C."/>
            <person name="Huo Q.B."/>
            <person name="Li W."/>
            <person name="Chen H.Y."/>
            <person name="Chen S.E."/>
            <person name="Zhou L.G."/>
            <person name="Ni X.B."/>
            <person name="Tian J.H."/>
            <person name="Sheng Y."/>
            <person name="Liu T."/>
            <person name="Pan Y.S."/>
            <person name="Xia L.Y."/>
            <person name="Li J."/>
            <person name="Zhao F."/>
            <person name="Cao W.C."/>
        </authorList>
    </citation>
    <scope>NUCLEOTIDE SEQUENCE</scope>
    <source>
        <strain evidence="16">Rsan-2018</strain>
    </source>
</reference>
<evidence type="ECO:0000259" key="15">
    <source>
        <dbReference type="PROSITE" id="PS50853"/>
    </source>
</evidence>
<feature type="domain" description="Ig-like" evidence="14">
    <location>
        <begin position="245"/>
        <end position="349"/>
    </location>
</feature>
<dbReference type="SUPFAM" id="SSF48726">
    <property type="entry name" value="Immunoglobulin"/>
    <property type="match status" value="7"/>
</dbReference>
<organism evidence="16 17">
    <name type="scientific">Rhipicephalus sanguineus</name>
    <name type="common">Brown dog tick</name>
    <name type="synonym">Ixodes sanguineus</name>
    <dbReference type="NCBI Taxonomy" id="34632"/>
    <lineage>
        <taxon>Eukaryota</taxon>
        <taxon>Metazoa</taxon>
        <taxon>Ecdysozoa</taxon>
        <taxon>Arthropoda</taxon>
        <taxon>Chelicerata</taxon>
        <taxon>Arachnida</taxon>
        <taxon>Acari</taxon>
        <taxon>Parasitiformes</taxon>
        <taxon>Ixodida</taxon>
        <taxon>Ixodoidea</taxon>
        <taxon>Ixodidae</taxon>
        <taxon>Rhipicephalinae</taxon>
        <taxon>Rhipicephalus</taxon>
        <taxon>Rhipicephalus</taxon>
    </lineage>
</organism>
<keyword evidence="4" id="KW-0677">Repeat</keyword>
<dbReference type="InterPro" id="IPR007110">
    <property type="entry name" value="Ig-like_dom"/>
</dbReference>
<dbReference type="InterPro" id="IPR056754">
    <property type="entry name" value="DSCAM/DSCAML_C"/>
</dbReference>
<evidence type="ECO:0000313" key="16">
    <source>
        <dbReference type="EMBL" id="KAH7968488.1"/>
    </source>
</evidence>
<keyword evidence="17" id="KW-1185">Reference proteome</keyword>
<dbReference type="InterPro" id="IPR003599">
    <property type="entry name" value="Ig_sub"/>
</dbReference>
<dbReference type="GO" id="GO:0007399">
    <property type="term" value="P:nervous system development"/>
    <property type="evidence" value="ECO:0007669"/>
    <property type="project" value="UniProtKB-KW"/>
</dbReference>
<comment type="subcellular location">
    <subcellularLocation>
        <location evidence="1">Membrane</location>
        <topology evidence="1">Single-pass type I membrane protein</topology>
    </subcellularLocation>
    <subcellularLocation>
        <location evidence="12">Synapse</location>
    </subcellularLocation>
</comment>
<feature type="domain" description="Ig-like" evidence="14">
    <location>
        <begin position="453"/>
        <end position="540"/>
    </location>
</feature>
<keyword evidence="2 13" id="KW-0812">Transmembrane</keyword>
<evidence type="ECO:0000256" key="10">
    <source>
        <dbReference type="ARBA" id="ARBA00023157"/>
    </source>
</evidence>
<feature type="domain" description="Ig-like" evidence="14">
    <location>
        <begin position="642"/>
        <end position="725"/>
    </location>
</feature>
<feature type="domain" description="Fibronectin type-III" evidence="15">
    <location>
        <begin position="813"/>
        <end position="916"/>
    </location>
</feature>
<dbReference type="SMART" id="SM00409">
    <property type="entry name" value="IG"/>
    <property type="match status" value="8"/>
</dbReference>
<evidence type="ECO:0000313" key="17">
    <source>
        <dbReference type="Proteomes" id="UP000821837"/>
    </source>
</evidence>
<keyword evidence="3" id="KW-0732">Signal</keyword>
<feature type="domain" description="Fibronectin type-III" evidence="15">
    <location>
        <begin position="1134"/>
        <end position="1236"/>
    </location>
</feature>
<evidence type="ECO:0000256" key="5">
    <source>
        <dbReference type="ARBA" id="ARBA00022889"/>
    </source>
</evidence>
<dbReference type="PANTHER" id="PTHR44170">
    <property type="entry name" value="PROTEIN SIDEKICK"/>
    <property type="match status" value="1"/>
</dbReference>
<name>A0A9D4T3F4_RHISA</name>
<dbReference type="InterPro" id="IPR003598">
    <property type="entry name" value="Ig_sub2"/>
</dbReference>
<dbReference type="PROSITE" id="PS50853">
    <property type="entry name" value="FN3"/>
    <property type="match status" value="4"/>
</dbReference>
<dbReference type="GO" id="GO:0098609">
    <property type="term" value="P:cell-cell adhesion"/>
    <property type="evidence" value="ECO:0007669"/>
    <property type="project" value="TreeGrafter"/>
</dbReference>
<dbReference type="Pfam" id="PF25059">
    <property type="entry name" value="FN3_DSCAM-DSCAML_C"/>
    <property type="match status" value="1"/>
</dbReference>
<reference evidence="16" key="2">
    <citation type="submission" date="2021-09" db="EMBL/GenBank/DDBJ databases">
        <authorList>
            <person name="Jia N."/>
            <person name="Wang J."/>
            <person name="Shi W."/>
            <person name="Du L."/>
            <person name="Sun Y."/>
            <person name="Zhan W."/>
            <person name="Jiang J."/>
            <person name="Wang Q."/>
            <person name="Zhang B."/>
            <person name="Ji P."/>
            <person name="Sakyi L.B."/>
            <person name="Cui X."/>
            <person name="Yuan T."/>
            <person name="Jiang B."/>
            <person name="Yang W."/>
            <person name="Lam T.T.-Y."/>
            <person name="Chang Q."/>
            <person name="Ding S."/>
            <person name="Wang X."/>
            <person name="Zhu J."/>
            <person name="Ruan X."/>
            <person name="Zhao L."/>
            <person name="Wei J."/>
            <person name="Que T."/>
            <person name="Du C."/>
            <person name="Cheng J."/>
            <person name="Dai P."/>
            <person name="Han X."/>
            <person name="Huang E."/>
            <person name="Gao Y."/>
            <person name="Liu J."/>
            <person name="Shao H."/>
            <person name="Ye R."/>
            <person name="Li L."/>
            <person name="Wei W."/>
            <person name="Wang X."/>
            <person name="Wang C."/>
            <person name="Huo Q."/>
            <person name="Li W."/>
            <person name="Guo W."/>
            <person name="Chen H."/>
            <person name="Chen S."/>
            <person name="Zhou L."/>
            <person name="Zhou L."/>
            <person name="Ni X."/>
            <person name="Tian J."/>
            <person name="Zhou Y."/>
            <person name="Sheng Y."/>
            <person name="Liu T."/>
            <person name="Pan Y."/>
            <person name="Xia L."/>
            <person name="Li J."/>
            <person name="Zhao F."/>
            <person name="Cao W."/>
        </authorList>
    </citation>
    <scope>NUCLEOTIDE SEQUENCE</scope>
    <source>
        <strain evidence="16">Rsan-2018</strain>
        <tissue evidence="16">Larvae</tissue>
    </source>
</reference>
<dbReference type="PANTHER" id="PTHR44170:SF6">
    <property type="entry name" value="CONTACTIN"/>
    <property type="match status" value="1"/>
</dbReference>
<sequence length="1443" mass="156393">MLRHTKDRRYELKRSPLYVSVVAEDFVPIVQDVYAIRRNAAVLRCHLPAAVRDYITVVSWMRSDGAVVGSRGTAGQKGAEGRYAMLPTGELVTRGLGATASEAFYTYRCQVRNAFTGQTRLSDTAGKIVVTEPVSDLAPRMTETRRLVHVVQGQEAALPCVAQGHPPPAYSWFRVTDRMHKRPTSGSGLGGDVIPLRSSDRMLLRFGGSVLVIRAASVKDGGKYICVANSSAGQEKVYTEVHISASLSAHVEPAAQVVDAGRSINVTCRVSGQPVHGVLWTRNGRPLFSASPGRDGISGDALSPTSSARVRLLSRDVLRIVSAKRQDSGMFQCLAFNADDSAQGSAEIIVREDAPVLNHVFSELLAVPGSTVSLRCAASGNPLPQVTWALDGDSVPESYNVRVGDYVSSERLVHSYVNLTGVRVEDGGLYACEARNSAGQASHSARLIVPGRPVLRRPMGNVTALAGRSMVLHCPVAGHPIRSVTWKKDGRWLPQNHRQRSFPNGTLVVNQVQRGQDSGTYGCMATDPDGNMAGGELTVRVMTPPVVSPFNFPNDLTEGKRAGAACIVSDGDPPISIGWLKDGRPLDETALGATVSRTNDYTSFLSIAAVRQEAHSGLYTCVASNPAASANRSATMVVRVGPRWRHRPEDKAATMGQPVTFDCQADGFPVPVIRWKKERLSEDGGRQFATITSSARVRVLENGTLAIDDVDRSDAGRYLCQSLNGVGPGVSTVVKLDVHVAAHFVEKFKAVTVRRGDSASLECRAHGDPSIDLSWTRDGRRFDPAQEPRYAVEKNTGSSWSESVLRITGADRRDSSLFGCRAENAYGADDASFRLIIQEPPDKVAGLEPTHISSRTVTLAWSVPYSGNSPLLKYLLEHRTLSGLQPSTNYEFRVRAGNALGLGDFSDPTIVTTKQEAPSGSPQDIKVTPAGSRSLYVTWKPPSEEDKYGGVQGYYVGYRVWGSGQPYLYKTLESRLPSSSPSQLQQCILSELRPRTRYGIVVQAFNADGAGPSSDEIVAHTPDVDLPAPPLLKLVSTTSSTIQLSWLASKHQPIDGYVLFYKGEPRLGRPTSVVAEGTPEWSSVQTTAERSTYVFRGLSCGSSYVFYALAFNSAGRGPRSNVVLAKTDGSVPVAPDLRELLVANPTRGVLRLTAWKSGGCPITSFTVLHRRHSAHDHWDPPVTVHAPDASELSKLPQELAIRHLTPATRYQLLVTAHSEAGSTHAEYVFATPTLSEGALSATHWTEATDLQRRSVDVVVPVVCTVLVTLLGAAVVGYAMSRRRLAALRRRRLVWRPGDGASSSELTRKSVEAVPMCEYEKPVLQEQQHDVSASRSEQLYLPSPFGPRMLPCRVADDSDAARIDAATLPRCLPTVHENIELDAGNCVERSAYDVPFAPRDSLQKLAERDDLLASAERLTTAKQDFSQAQLISKVEESTEAEAHK</sequence>
<accession>A0A9D4T3F4</accession>
<dbReference type="FunFam" id="2.60.40.10:FF:000017">
    <property type="entry name" value="Down syndrome cell adhesion molecule b"/>
    <property type="match status" value="1"/>
</dbReference>
<keyword evidence="9 13" id="KW-0472">Membrane</keyword>
<dbReference type="SUPFAM" id="SSF49265">
    <property type="entry name" value="Fibronectin type III"/>
    <property type="match status" value="2"/>
</dbReference>
<protein>
    <recommendedName>
        <fullName evidence="18">Down syndrome cell adhesion molecule-like protein Dscam2</fullName>
    </recommendedName>
</protein>
<evidence type="ECO:0000256" key="6">
    <source>
        <dbReference type="ARBA" id="ARBA00022902"/>
    </source>
</evidence>
<evidence type="ECO:0000256" key="12">
    <source>
        <dbReference type="ARBA" id="ARBA00034103"/>
    </source>
</evidence>
<keyword evidence="10" id="KW-1015">Disulfide bond</keyword>
<dbReference type="FunFam" id="2.60.40.10:FF:000104">
    <property type="entry name" value="Down syndrome cell adhesion molecule b"/>
    <property type="match status" value="1"/>
</dbReference>
<evidence type="ECO:0000256" key="7">
    <source>
        <dbReference type="ARBA" id="ARBA00022989"/>
    </source>
</evidence>
<dbReference type="GO" id="GO:0030154">
    <property type="term" value="P:cell differentiation"/>
    <property type="evidence" value="ECO:0007669"/>
    <property type="project" value="UniProtKB-ARBA"/>
</dbReference>
<feature type="domain" description="Ig-like" evidence="14">
    <location>
        <begin position="728"/>
        <end position="836"/>
    </location>
</feature>
<dbReference type="InterPro" id="IPR036116">
    <property type="entry name" value="FN3_sf"/>
</dbReference>
<evidence type="ECO:0000256" key="2">
    <source>
        <dbReference type="ARBA" id="ARBA00022692"/>
    </source>
</evidence>
<dbReference type="FunFam" id="2.60.40.10:FF:000028">
    <property type="entry name" value="Neuronal cell adhesion molecule"/>
    <property type="match status" value="1"/>
</dbReference>
<feature type="transmembrane region" description="Helical" evidence="13">
    <location>
        <begin position="1257"/>
        <end position="1280"/>
    </location>
</feature>
<evidence type="ECO:0000256" key="4">
    <source>
        <dbReference type="ARBA" id="ARBA00022737"/>
    </source>
</evidence>
<dbReference type="InterPro" id="IPR036179">
    <property type="entry name" value="Ig-like_dom_sf"/>
</dbReference>
<evidence type="ECO:0000256" key="8">
    <source>
        <dbReference type="ARBA" id="ARBA00023018"/>
    </source>
</evidence>
<dbReference type="FunFam" id="2.60.40.10:FF:000333">
    <property type="entry name" value="Down syndrome cell adhesion molecule"/>
    <property type="match status" value="1"/>
</dbReference>
<keyword evidence="6" id="KW-0524">Neurogenesis</keyword>